<organism evidence="2 3">
    <name type="scientific">Hypsizygus marmoreus</name>
    <name type="common">White beech mushroom</name>
    <name type="synonym">Agaricus marmoreus</name>
    <dbReference type="NCBI Taxonomy" id="39966"/>
    <lineage>
        <taxon>Eukaryota</taxon>
        <taxon>Fungi</taxon>
        <taxon>Dikarya</taxon>
        <taxon>Basidiomycota</taxon>
        <taxon>Agaricomycotina</taxon>
        <taxon>Agaricomycetes</taxon>
        <taxon>Agaricomycetidae</taxon>
        <taxon>Agaricales</taxon>
        <taxon>Tricholomatineae</taxon>
        <taxon>Lyophyllaceae</taxon>
        <taxon>Hypsizygus</taxon>
    </lineage>
</organism>
<dbReference type="InParanoid" id="A0A369JGB2"/>
<protein>
    <recommendedName>
        <fullName evidence="1">N-acetyltransferase domain-containing protein</fullName>
    </recommendedName>
</protein>
<proteinExistence type="predicted"/>
<dbReference type="EMBL" id="LUEZ02000101">
    <property type="protein sequence ID" value="RDB18454.1"/>
    <property type="molecule type" value="Genomic_DNA"/>
</dbReference>
<feature type="domain" description="N-acetyltransferase" evidence="1">
    <location>
        <begin position="59"/>
        <end position="200"/>
    </location>
</feature>
<dbReference type="OrthoDB" id="41238at2759"/>
<dbReference type="Proteomes" id="UP000076154">
    <property type="component" value="Unassembled WGS sequence"/>
</dbReference>
<comment type="caution">
    <text evidence="2">The sequence shown here is derived from an EMBL/GenBank/DDBJ whole genome shotgun (WGS) entry which is preliminary data.</text>
</comment>
<dbReference type="AlphaFoldDB" id="A0A369JGB2"/>
<dbReference type="SUPFAM" id="SSF55729">
    <property type="entry name" value="Acyl-CoA N-acyltransferases (Nat)"/>
    <property type="match status" value="1"/>
</dbReference>
<dbReference type="PANTHER" id="PTHR43441">
    <property type="entry name" value="RIBOSOMAL-PROTEIN-SERINE ACETYLTRANSFERASE"/>
    <property type="match status" value="1"/>
</dbReference>
<dbReference type="InterPro" id="IPR016181">
    <property type="entry name" value="Acyl_CoA_acyltransferase"/>
</dbReference>
<gene>
    <name evidence="2" type="ORF">Hypma_000269</name>
</gene>
<name>A0A369JGB2_HYPMA</name>
<dbReference type="InterPro" id="IPR051908">
    <property type="entry name" value="Ribosomal_N-acetyltransferase"/>
</dbReference>
<evidence type="ECO:0000313" key="3">
    <source>
        <dbReference type="Proteomes" id="UP000076154"/>
    </source>
</evidence>
<keyword evidence="3" id="KW-1185">Reference proteome</keyword>
<dbReference type="GO" id="GO:1990189">
    <property type="term" value="F:protein N-terminal-serine acetyltransferase activity"/>
    <property type="evidence" value="ECO:0007669"/>
    <property type="project" value="TreeGrafter"/>
</dbReference>
<dbReference type="Gene3D" id="3.40.630.30">
    <property type="match status" value="1"/>
</dbReference>
<dbReference type="InterPro" id="IPR000182">
    <property type="entry name" value="GNAT_dom"/>
</dbReference>
<evidence type="ECO:0000259" key="1">
    <source>
        <dbReference type="Pfam" id="PF13302"/>
    </source>
</evidence>
<dbReference type="PANTHER" id="PTHR43441:SF5">
    <property type="entry name" value="FAMILY ACETYLTRANSFERASE, PUTATIVE-RELATED"/>
    <property type="match status" value="1"/>
</dbReference>
<dbReference type="GO" id="GO:0008999">
    <property type="term" value="F:protein-N-terminal-alanine acetyltransferase activity"/>
    <property type="evidence" value="ECO:0007669"/>
    <property type="project" value="TreeGrafter"/>
</dbReference>
<sequence>MPAYCNSQVFAPHPSVTINDDLHENTPASEYDLNSFLPPPSEPLHTNLVRVEPLIPILHADDLHRAFSASPEKQNPDAYFYPFPKGRPYKMKSETLIYMEKQRRRTNLLTFAITDLNSNELAGTIALGCDPLQASLDVKLLGVKIFRKFRGTHVFLHASYLVLSYALDPVAKGGLGLVRVGWRTPPTNIQSQKAAEKLGFSREGIMR</sequence>
<reference evidence="2" key="1">
    <citation type="submission" date="2018-04" db="EMBL/GenBank/DDBJ databases">
        <title>Whole genome sequencing of Hypsizygus marmoreus.</title>
        <authorList>
            <person name="Choi I.-G."/>
            <person name="Min B."/>
            <person name="Kim J.-G."/>
            <person name="Kim S."/>
            <person name="Oh Y.-L."/>
            <person name="Kong W.-S."/>
            <person name="Park H."/>
            <person name="Jeong J."/>
            <person name="Song E.-S."/>
        </authorList>
    </citation>
    <scope>NUCLEOTIDE SEQUENCE [LARGE SCALE GENOMIC DNA]</scope>
    <source>
        <strain evidence="2">51987-8</strain>
    </source>
</reference>
<accession>A0A369JGB2</accession>
<evidence type="ECO:0000313" key="2">
    <source>
        <dbReference type="EMBL" id="RDB18454.1"/>
    </source>
</evidence>
<dbReference type="Pfam" id="PF13302">
    <property type="entry name" value="Acetyltransf_3"/>
    <property type="match status" value="1"/>
</dbReference>